<proteinExistence type="predicted"/>
<comment type="caution">
    <text evidence="2">The sequence shown here is derived from an EMBL/GenBank/DDBJ whole genome shotgun (WGS) entry which is preliminary data.</text>
</comment>
<organism evidence="2">
    <name type="scientific">bioreactor metagenome</name>
    <dbReference type="NCBI Taxonomy" id="1076179"/>
    <lineage>
        <taxon>unclassified sequences</taxon>
        <taxon>metagenomes</taxon>
        <taxon>ecological metagenomes</taxon>
    </lineage>
</organism>
<feature type="region of interest" description="Disordered" evidence="1">
    <location>
        <begin position="58"/>
        <end position="84"/>
    </location>
</feature>
<feature type="compositionally biased region" description="Basic and acidic residues" evidence="1">
    <location>
        <begin position="60"/>
        <end position="72"/>
    </location>
</feature>
<dbReference type="AlphaFoldDB" id="A0A644XFL1"/>
<reference evidence="2" key="1">
    <citation type="submission" date="2019-08" db="EMBL/GenBank/DDBJ databases">
        <authorList>
            <person name="Kucharzyk K."/>
            <person name="Murdoch R.W."/>
            <person name="Higgins S."/>
            <person name="Loffler F."/>
        </authorList>
    </citation>
    <scope>NUCLEOTIDE SEQUENCE</scope>
</reference>
<gene>
    <name evidence="2" type="ORF">SDC9_59308</name>
</gene>
<protein>
    <submittedName>
        <fullName evidence="2">Uncharacterized protein</fullName>
    </submittedName>
</protein>
<name>A0A644XFL1_9ZZZZ</name>
<feature type="region of interest" description="Disordered" evidence="1">
    <location>
        <begin position="114"/>
        <end position="140"/>
    </location>
</feature>
<accession>A0A644XFL1</accession>
<dbReference type="EMBL" id="VSSQ01002044">
    <property type="protein sequence ID" value="MPM12953.1"/>
    <property type="molecule type" value="Genomic_DNA"/>
</dbReference>
<evidence type="ECO:0000313" key="2">
    <source>
        <dbReference type="EMBL" id="MPM12953.1"/>
    </source>
</evidence>
<evidence type="ECO:0000256" key="1">
    <source>
        <dbReference type="SAM" id="MobiDB-lite"/>
    </source>
</evidence>
<sequence length="140" mass="15601">MKKKASLRRNVNKTTSTGSSLSTTAIPYIIQSSIPTVNSLCMRRSICSRKPAQGAWKQHLQKEPKCSGERRALRSGSQIPPNISRRFWRGPIRDAFSRLWSGAKKCASLSEKPCANTFPTKRSPRSLRSGIKRSPSMSPL</sequence>